<name>A0A1Q8WK54_9ACTO</name>
<evidence type="ECO:0000313" key="2">
    <source>
        <dbReference type="Proteomes" id="UP000185963"/>
    </source>
</evidence>
<accession>A0A1Q8WK54</accession>
<gene>
    <name evidence="1" type="ORF">BKH20_11620</name>
</gene>
<dbReference type="AlphaFoldDB" id="A0A1Q8WK54"/>
<protein>
    <submittedName>
        <fullName evidence="1">Uncharacterized protein</fullName>
    </submittedName>
</protein>
<sequence>MRTTAVSRVVEAEWAAAESIVETAGDAEPAGLKGLSAEEVIAGEPAAAVGGVVITVDPR</sequence>
<dbReference type="OrthoDB" id="9959324at2"/>
<organism evidence="1 2">
    <name type="scientific">Actinomyces oris</name>
    <dbReference type="NCBI Taxonomy" id="544580"/>
    <lineage>
        <taxon>Bacteria</taxon>
        <taxon>Bacillati</taxon>
        <taxon>Actinomycetota</taxon>
        <taxon>Actinomycetes</taxon>
        <taxon>Actinomycetales</taxon>
        <taxon>Actinomycetaceae</taxon>
        <taxon>Actinomyces</taxon>
    </lineage>
</organism>
<dbReference type="Proteomes" id="UP000185963">
    <property type="component" value="Unassembled WGS sequence"/>
</dbReference>
<proteinExistence type="predicted"/>
<dbReference type="EMBL" id="MSKS01000048">
    <property type="protein sequence ID" value="OLO66744.1"/>
    <property type="molecule type" value="Genomic_DNA"/>
</dbReference>
<evidence type="ECO:0000313" key="1">
    <source>
        <dbReference type="EMBL" id="OLO66744.1"/>
    </source>
</evidence>
<reference evidence="1 2" key="1">
    <citation type="submission" date="2016-12" db="EMBL/GenBank/DDBJ databases">
        <title>Genomic comparison of strains in the 'Actinomyces naeslundii' group.</title>
        <authorList>
            <person name="Mughal S.R."/>
            <person name="Do T."/>
            <person name="Gilbert S.C."/>
            <person name="Witherden E.A."/>
            <person name="Didelot X."/>
            <person name="Beighton D."/>
        </authorList>
    </citation>
    <scope>NUCLEOTIDE SEQUENCE [LARGE SCALE GENOMIC DNA]</scope>
    <source>
        <strain evidence="1 2">WE8B-23</strain>
    </source>
</reference>
<comment type="caution">
    <text evidence="1">The sequence shown here is derived from an EMBL/GenBank/DDBJ whole genome shotgun (WGS) entry which is preliminary data.</text>
</comment>